<dbReference type="SUPFAM" id="SSF88723">
    <property type="entry name" value="PIN domain-like"/>
    <property type="match status" value="1"/>
</dbReference>
<keyword evidence="1" id="KW-0540">Nuclease</keyword>
<organism evidence="6 7">
    <name type="scientific">Bifidobacterium simiarum</name>
    <dbReference type="NCBI Taxonomy" id="2045441"/>
    <lineage>
        <taxon>Bacteria</taxon>
        <taxon>Bacillati</taxon>
        <taxon>Actinomycetota</taxon>
        <taxon>Actinomycetes</taxon>
        <taxon>Bifidobacteriales</taxon>
        <taxon>Bifidobacteriaceae</taxon>
        <taxon>Bifidobacterium</taxon>
    </lineage>
</organism>
<accession>A0A2M9HD41</accession>
<comment type="caution">
    <text evidence="6">The sequence shown here is derived from an EMBL/GenBank/DDBJ whole genome shotgun (WGS) entry which is preliminary data.</text>
</comment>
<feature type="domain" description="PIN" evidence="5">
    <location>
        <begin position="4"/>
        <end position="124"/>
    </location>
</feature>
<dbReference type="Proteomes" id="UP000231451">
    <property type="component" value="Unassembled WGS sequence"/>
</dbReference>
<dbReference type="InterPro" id="IPR002716">
    <property type="entry name" value="PIN_dom"/>
</dbReference>
<evidence type="ECO:0000313" key="6">
    <source>
        <dbReference type="EMBL" id="PJM74734.1"/>
    </source>
</evidence>
<protein>
    <recommendedName>
        <fullName evidence="5">PIN domain-containing protein</fullName>
    </recommendedName>
</protein>
<dbReference type="Pfam" id="PF13470">
    <property type="entry name" value="PIN_3"/>
    <property type="match status" value="1"/>
</dbReference>
<evidence type="ECO:0000256" key="3">
    <source>
        <dbReference type="ARBA" id="ARBA00022801"/>
    </source>
</evidence>
<dbReference type="AlphaFoldDB" id="A0A2M9HD41"/>
<keyword evidence="4" id="KW-0460">Magnesium</keyword>
<dbReference type="EMBL" id="PEBK01000008">
    <property type="protein sequence ID" value="PJM74734.1"/>
    <property type="molecule type" value="Genomic_DNA"/>
</dbReference>
<proteinExistence type="predicted"/>
<dbReference type="RefSeq" id="WP_100513427.1">
    <property type="nucleotide sequence ID" value="NZ_JAFEJQ010000006.1"/>
</dbReference>
<keyword evidence="3" id="KW-0378">Hydrolase</keyword>
<dbReference type="GO" id="GO:0046872">
    <property type="term" value="F:metal ion binding"/>
    <property type="evidence" value="ECO:0007669"/>
    <property type="project" value="UniProtKB-KW"/>
</dbReference>
<dbReference type="InterPro" id="IPR029060">
    <property type="entry name" value="PIN-like_dom_sf"/>
</dbReference>
<reference evidence="6 7" key="1">
    <citation type="submission" date="2017-10" db="EMBL/GenBank/DDBJ databases">
        <title>Draft genome sequences of strains TRE 1, TRE 9, TRE H and TRI 7, isolated from tamarins, belonging to four potential novel Bifidobacterium species.</title>
        <authorList>
            <person name="Mattarelli P."/>
            <person name="Modesto M."/>
            <person name="Puglisi E."/>
            <person name="Morelli L."/>
            <person name="Spezio C."/>
            <person name="Bonetti A."/>
            <person name="Sandri C."/>
        </authorList>
    </citation>
    <scope>NUCLEOTIDE SEQUENCE [LARGE SCALE GENOMIC DNA]</scope>
    <source>
        <strain evidence="7">TRI7</strain>
    </source>
</reference>
<sequence>MFKLFLDTNVLLDAVGLQREGHASARRLLLVDPRKATLGISAGSLKDFYFIAGRAKAGIGQCGGLDDAERRRWIGVFMDLASVLPDDEHTASAALESNEPDYEDGTKRAAAEIWEADWIITRDSSRHAFERSMIPTTTAARIIQRL</sequence>
<dbReference type="GO" id="GO:0004518">
    <property type="term" value="F:nuclease activity"/>
    <property type="evidence" value="ECO:0007669"/>
    <property type="project" value="UniProtKB-KW"/>
</dbReference>
<evidence type="ECO:0000259" key="5">
    <source>
        <dbReference type="Pfam" id="PF13470"/>
    </source>
</evidence>
<name>A0A2M9HD41_9BIFI</name>
<evidence type="ECO:0000313" key="7">
    <source>
        <dbReference type="Proteomes" id="UP000231451"/>
    </source>
</evidence>
<gene>
    <name evidence="6" type="ORF">CSQ87_08360</name>
</gene>
<keyword evidence="7" id="KW-1185">Reference proteome</keyword>
<dbReference type="GO" id="GO:0016787">
    <property type="term" value="F:hydrolase activity"/>
    <property type="evidence" value="ECO:0007669"/>
    <property type="project" value="UniProtKB-KW"/>
</dbReference>
<evidence type="ECO:0000256" key="1">
    <source>
        <dbReference type="ARBA" id="ARBA00022722"/>
    </source>
</evidence>
<keyword evidence="2" id="KW-0479">Metal-binding</keyword>
<evidence type="ECO:0000256" key="4">
    <source>
        <dbReference type="ARBA" id="ARBA00022842"/>
    </source>
</evidence>
<evidence type="ECO:0000256" key="2">
    <source>
        <dbReference type="ARBA" id="ARBA00022723"/>
    </source>
</evidence>